<feature type="transmembrane region" description="Helical" evidence="1">
    <location>
        <begin position="81"/>
        <end position="101"/>
    </location>
</feature>
<gene>
    <name evidence="2" type="ORF">C8A05DRAFT_14323</name>
</gene>
<sequence>LRWKLMQVSGILVHLFLVIATSISFVYDLGKTTTSQPVQWDYHVHSTAILFSPCRFALVDGYTRGGRRPASFDLAVHSLPVASFVVGSLGLAINVAFFVILQQRETNRITLTEGEQHWRKQVLTSFACLANLPMGGAGVGLAFTLGIKAADLKALAAPLIWAVDQACVCPPSHSLAPRALTRPYGT</sequence>
<feature type="transmembrane region" description="Helical" evidence="1">
    <location>
        <begin position="122"/>
        <end position="145"/>
    </location>
</feature>
<comment type="caution">
    <text evidence="2">The sequence shown here is derived from an EMBL/GenBank/DDBJ whole genome shotgun (WGS) entry which is preliminary data.</text>
</comment>
<accession>A0AAN6MNW9</accession>
<keyword evidence="1" id="KW-1133">Transmembrane helix</keyword>
<keyword evidence="1" id="KW-0472">Membrane</keyword>
<dbReference type="AlphaFoldDB" id="A0AAN6MNW9"/>
<feature type="non-terminal residue" evidence="2">
    <location>
        <position position="1"/>
    </location>
</feature>
<dbReference type="Proteomes" id="UP001303889">
    <property type="component" value="Unassembled WGS sequence"/>
</dbReference>
<proteinExistence type="predicted"/>
<evidence type="ECO:0000256" key="1">
    <source>
        <dbReference type="SAM" id="Phobius"/>
    </source>
</evidence>
<keyword evidence="1" id="KW-0812">Transmembrane</keyword>
<evidence type="ECO:0000313" key="3">
    <source>
        <dbReference type="Proteomes" id="UP001303889"/>
    </source>
</evidence>
<keyword evidence="3" id="KW-1185">Reference proteome</keyword>
<reference evidence="2" key="2">
    <citation type="submission" date="2023-05" db="EMBL/GenBank/DDBJ databases">
        <authorList>
            <consortium name="Lawrence Berkeley National Laboratory"/>
            <person name="Steindorff A."/>
            <person name="Hensen N."/>
            <person name="Bonometti L."/>
            <person name="Westerberg I."/>
            <person name="Brannstrom I.O."/>
            <person name="Guillou S."/>
            <person name="Cros-Aarteil S."/>
            <person name="Calhoun S."/>
            <person name="Haridas S."/>
            <person name="Kuo A."/>
            <person name="Mondo S."/>
            <person name="Pangilinan J."/>
            <person name="Riley R."/>
            <person name="Labutti K."/>
            <person name="Andreopoulos B."/>
            <person name="Lipzen A."/>
            <person name="Chen C."/>
            <person name="Yanf M."/>
            <person name="Daum C."/>
            <person name="Ng V."/>
            <person name="Clum A."/>
            <person name="Ohm R."/>
            <person name="Martin F."/>
            <person name="Silar P."/>
            <person name="Natvig D."/>
            <person name="Lalanne C."/>
            <person name="Gautier V."/>
            <person name="Ament-Velasquez S.L."/>
            <person name="Kruys A."/>
            <person name="Hutchinson M.I."/>
            <person name="Powell A.J."/>
            <person name="Barry K."/>
            <person name="Miller A.N."/>
            <person name="Grigoriev I.V."/>
            <person name="Debuchy R."/>
            <person name="Gladieux P."/>
            <person name="Thoren M.H."/>
            <person name="Johannesson H."/>
        </authorList>
    </citation>
    <scope>NUCLEOTIDE SEQUENCE</scope>
    <source>
        <strain evidence="2">CBS 103.79</strain>
    </source>
</reference>
<name>A0AAN6MNW9_9PEZI</name>
<evidence type="ECO:0000313" key="2">
    <source>
        <dbReference type="EMBL" id="KAK3903718.1"/>
    </source>
</evidence>
<feature type="transmembrane region" description="Helical" evidence="1">
    <location>
        <begin position="12"/>
        <end position="30"/>
    </location>
</feature>
<protein>
    <submittedName>
        <fullName evidence="2">Uncharacterized protein</fullName>
    </submittedName>
</protein>
<reference evidence="2" key="1">
    <citation type="journal article" date="2023" name="Mol. Phylogenet. Evol.">
        <title>Genome-scale phylogeny and comparative genomics of the fungal order Sordariales.</title>
        <authorList>
            <person name="Hensen N."/>
            <person name="Bonometti L."/>
            <person name="Westerberg I."/>
            <person name="Brannstrom I.O."/>
            <person name="Guillou S."/>
            <person name="Cros-Aarteil S."/>
            <person name="Calhoun S."/>
            <person name="Haridas S."/>
            <person name="Kuo A."/>
            <person name="Mondo S."/>
            <person name="Pangilinan J."/>
            <person name="Riley R."/>
            <person name="LaButti K."/>
            <person name="Andreopoulos B."/>
            <person name="Lipzen A."/>
            <person name="Chen C."/>
            <person name="Yan M."/>
            <person name="Daum C."/>
            <person name="Ng V."/>
            <person name="Clum A."/>
            <person name="Steindorff A."/>
            <person name="Ohm R.A."/>
            <person name="Martin F."/>
            <person name="Silar P."/>
            <person name="Natvig D.O."/>
            <person name="Lalanne C."/>
            <person name="Gautier V."/>
            <person name="Ament-Velasquez S.L."/>
            <person name="Kruys A."/>
            <person name="Hutchinson M.I."/>
            <person name="Powell A.J."/>
            <person name="Barry K."/>
            <person name="Miller A.N."/>
            <person name="Grigoriev I.V."/>
            <person name="Debuchy R."/>
            <person name="Gladieux P."/>
            <person name="Hiltunen Thoren M."/>
            <person name="Johannesson H."/>
        </authorList>
    </citation>
    <scope>NUCLEOTIDE SEQUENCE</scope>
    <source>
        <strain evidence="2">CBS 103.79</strain>
    </source>
</reference>
<organism evidence="2 3">
    <name type="scientific">Staphylotrichum tortipilum</name>
    <dbReference type="NCBI Taxonomy" id="2831512"/>
    <lineage>
        <taxon>Eukaryota</taxon>
        <taxon>Fungi</taxon>
        <taxon>Dikarya</taxon>
        <taxon>Ascomycota</taxon>
        <taxon>Pezizomycotina</taxon>
        <taxon>Sordariomycetes</taxon>
        <taxon>Sordariomycetidae</taxon>
        <taxon>Sordariales</taxon>
        <taxon>Chaetomiaceae</taxon>
        <taxon>Staphylotrichum</taxon>
    </lineage>
</organism>
<dbReference type="EMBL" id="MU855433">
    <property type="protein sequence ID" value="KAK3903718.1"/>
    <property type="molecule type" value="Genomic_DNA"/>
</dbReference>